<protein>
    <recommendedName>
        <fullName evidence="11">Phosphatidylserine decarboxylase proenzyme</fullName>
        <ecNumber evidence="11">4.1.1.65</ecNumber>
    </recommendedName>
    <component>
        <recommendedName>
            <fullName evidence="11">Phosphatidylserine decarboxylase alpha chain</fullName>
        </recommendedName>
    </component>
    <component>
        <recommendedName>
            <fullName evidence="11">Phosphatidylserine decarboxylase beta chain</fullName>
        </recommendedName>
    </component>
</protein>
<keyword evidence="2 11" id="KW-0444">Lipid biosynthesis</keyword>
<keyword evidence="5 11" id="KW-0472">Membrane</keyword>
<dbReference type="PANTHER" id="PTHR35809">
    <property type="entry name" value="ARCHAETIDYLSERINE DECARBOXYLASE PROENZYME-RELATED"/>
    <property type="match status" value="1"/>
</dbReference>
<keyword evidence="12" id="KW-1133">Transmembrane helix</keyword>
<evidence type="ECO:0000256" key="9">
    <source>
        <dbReference type="ARBA" id="ARBA00023264"/>
    </source>
</evidence>
<comment type="subunit">
    <text evidence="11">Heterodimer of a large membrane-associated beta subunit and a small pyruvoyl-containing alpha subunit.</text>
</comment>
<reference evidence="13 14" key="1">
    <citation type="journal article" date="2015" name="Stand. Genomic Sci.">
        <title>Genomic Encyclopedia of Bacterial and Archaeal Type Strains, Phase III: the genomes of soil and plant-associated and newly described type strains.</title>
        <authorList>
            <person name="Whitman W.B."/>
            <person name="Woyke T."/>
            <person name="Klenk H.P."/>
            <person name="Zhou Y."/>
            <person name="Lilburn T.G."/>
            <person name="Beck B.J."/>
            <person name="De Vos P."/>
            <person name="Vandamme P."/>
            <person name="Eisen J.A."/>
            <person name="Garrity G."/>
            <person name="Hugenholtz P."/>
            <person name="Kyrpides N.C."/>
        </authorList>
    </citation>
    <scope>NUCLEOTIDE SEQUENCE [LARGE SCALE GENOMIC DNA]</scope>
    <source>
        <strain evidence="13 14">CGMCC 1.7748</strain>
    </source>
</reference>
<organism evidence="13 14">
    <name type="scientific">Sphingobium wenxiniae (strain DSM 21828 / CGMCC 1.7748 / JZ-1)</name>
    <dbReference type="NCBI Taxonomy" id="595605"/>
    <lineage>
        <taxon>Bacteria</taxon>
        <taxon>Pseudomonadati</taxon>
        <taxon>Pseudomonadota</taxon>
        <taxon>Alphaproteobacteria</taxon>
        <taxon>Sphingomonadales</taxon>
        <taxon>Sphingomonadaceae</taxon>
        <taxon>Sphingobium</taxon>
    </lineage>
</organism>
<gene>
    <name evidence="11" type="primary">psd</name>
    <name evidence="13" type="ORF">IQ35_00829</name>
</gene>
<evidence type="ECO:0000256" key="6">
    <source>
        <dbReference type="ARBA" id="ARBA00023145"/>
    </source>
</evidence>
<dbReference type="GO" id="GO:0005886">
    <property type="term" value="C:plasma membrane"/>
    <property type="evidence" value="ECO:0007669"/>
    <property type="project" value="UniProtKB-SubCell"/>
</dbReference>
<evidence type="ECO:0000313" key="13">
    <source>
        <dbReference type="EMBL" id="TWH96895.1"/>
    </source>
</evidence>
<feature type="active site" description="Schiff-base intermediate with substrate; via pyruvic acid" evidence="11">
    <location>
        <position position="239"/>
    </location>
</feature>
<evidence type="ECO:0000256" key="10">
    <source>
        <dbReference type="ARBA" id="ARBA00023317"/>
    </source>
</evidence>
<evidence type="ECO:0000256" key="12">
    <source>
        <dbReference type="SAM" id="Phobius"/>
    </source>
</evidence>
<evidence type="ECO:0000256" key="11">
    <source>
        <dbReference type="HAMAP-Rule" id="MF_00664"/>
    </source>
</evidence>
<comment type="pathway">
    <text evidence="11">Phospholipid metabolism; phosphatidylethanolamine biosynthesis; phosphatidylethanolamine from CDP-diacylglycerol: step 2/2.</text>
</comment>
<keyword evidence="12" id="KW-0812">Transmembrane</keyword>
<keyword evidence="14" id="KW-1185">Reference proteome</keyword>
<evidence type="ECO:0000256" key="8">
    <source>
        <dbReference type="ARBA" id="ARBA00023239"/>
    </source>
</evidence>
<dbReference type="NCBIfam" id="NF003685">
    <property type="entry name" value="PRK05305.2-5"/>
    <property type="match status" value="1"/>
</dbReference>
<comment type="cofactor">
    <cofactor evidence="11">
        <name>pyruvate</name>
        <dbReference type="ChEBI" id="CHEBI:15361"/>
    </cofactor>
    <text evidence="11">Binds 1 pyruvoyl group covalently per subunit.</text>
</comment>
<keyword evidence="8 11" id="KW-0456">Lyase</keyword>
<evidence type="ECO:0000313" key="14">
    <source>
        <dbReference type="Proteomes" id="UP000316624"/>
    </source>
</evidence>
<comment type="caution">
    <text evidence="13">The sequence shown here is derived from an EMBL/GenBank/DDBJ whole genome shotgun (WGS) entry which is preliminary data.</text>
</comment>
<keyword evidence="6 11" id="KW-0865">Zymogen</keyword>
<comment type="function">
    <text evidence="11">Catalyzes the formation of phosphatidylethanolamine (PtdEtn) from phosphatidylserine (PtdSer).</text>
</comment>
<evidence type="ECO:0000256" key="5">
    <source>
        <dbReference type="ARBA" id="ARBA00023136"/>
    </source>
</evidence>
<dbReference type="InterPro" id="IPR033175">
    <property type="entry name" value="PSD-A"/>
</dbReference>
<keyword evidence="4 11" id="KW-0443">Lipid metabolism</keyword>
<dbReference type="PANTHER" id="PTHR35809:SF1">
    <property type="entry name" value="ARCHAETIDYLSERINE DECARBOXYLASE PROENZYME-RELATED"/>
    <property type="match status" value="1"/>
</dbReference>
<dbReference type="Pfam" id="PF02666">
    <property type="entry name" value="PS_Dcarbxylase"/>
    <property type="match status" value="1"/>
</dbReference>
<dbReference type="UniPathway" id="UPA00558">
    <property type="reaction ID" value="UER00616"/>
</dbReference>
<evidence type="ECO:0000256" key="7">
    <source>
        <dbReference type="ARBA" id="ARBA00023209"/>
    </source>
</evidence>
<name>A0A562KNP4_SPHWJ</name>
<feature type="modified residue" description="Pyruvic acid (Ser); by autocatalysis" evidence="11">
    <location>
        <position position="239"/>
    </location>
</feature>
<keyword evidence="1 11" id="KW-1003">Cell membrane</keyword>
<comment type="catalytic activity">
    <reaction evidence="11">
        <text>a 1,2-diacyl-sn-glycero-3-phospho-L-serine + H(+) = a 1,2-diacyl-sn-glycero-3-phosphoethanolamine + CO2</text>
        <dbReference type="Rhea" id="RHEA:20828"/>
        <dbReference type="ChEBI" id="CHEBI:15378"/>
        <dbReference type="ChEBI" id="CHEBI:16526"/>
        <dbReference type="ChEBI" id="CHEBI:57262"/>
        <dbReference type="ChEBI" id="CHEBI:64612"/>
        <dbReference type="EC" id="4.1.1.65"/>
    </reaction>
</comment>
<evidence type="ECO:0000256" key="1">
    <source>
        <dbReference type="ARBA" id="ARBA00022475"/>
    </source>
</evidence>
<comment type="subcellular location">
    <subcellularLocation>
        <location evidence="11">Cell membrane</location>
        <topology evidence="11">Peripheral membrane protein</topology>
    </subcellularLocation>
</comment>
<keyword evidence="10 11" id="KW-0670">Pyruvate</keyword>
<feature type="chain" id="PRO_5023212908" description="Phosphatidylserine decarboxylase beta chain" evidence="11">
    <location>
        <begin position="1"/>
        <end position="238"/>
    </location>
</feature>
<evidence type="ECO:0000256" key="4">
    <source>
        <dbReference type="ARBA" id="ARBA00023098"/>
    </source>
</evidence>
<dbReference type="EC" id="4.1.1.65" evidence="11"/>
<comment type="similarity">
    <text evidence="11">Belongs to the phosphatidylserine decarboxylase family. PSD-A subfamily.</text>
</comment>
<accession>A0A562KNP4</accession>
<feature type="site" description="Cleavage (non-hydrolytic); by autocatalysis" evidence="11">
    <location>
        <begin position="238"/>
        <end position="239"/>
    </location>
</feature>
<dbReference type="Proteomes" id="UP000316624">
    <property type="component" value="Unassembled WGS sequence"/>
</dbReference>
<dbReference type="NCBIfam" id="NF003679">
    <property type="entry name" value="PRK05305.1-3"/>
    <property type="match status" value="1"/>
</dbReference>
<dbReference type="NCBIfam" id="NF003678">
    <property type="entry name" value="PRK05305.1-2"/>
    <property type="match status" value="1"/>
</dbReference>
<keyword evidence="9 11" id="KW-1208">Phospholipid metabolism</keyword>
<evidence type="ECO:0000256" key="3">
    <source>
        <dbReference type="ARBA" id="ARBA00022793"/>
    </source>
</evidence>
<proteinExistence type="inferred from homology"/>
<dbReference type="GO" id="GO:0004609">
    <property type="term" value="F:phosphatidylserine decarboxylase activity"/>
    <property type="evidence" value="ECO:0007669"/>
    <property type="project" value="UniProtKB-UniRule"/>
</dbReference>
<feature type="chain" id="PRO_5023212909" description="Phosphatidylserine decarboxylase alpha chain" evidence="11">
    <location>
        <begin position="239"/>
        <end position="280"/>
    </location>
</feature>
<keyword evidence="7 11" id="KW-0594">Phospholipid biosynthesis</keyword>
<evidence type="ECO:0000256" key="2">
    <source>
        <dbReference type="ARBA" id="ARBA00022516"/>
    </source>
</evidence>
<feature type="transmembrane region" description="Helical" evidence="12">
    <location>
        <begin position="64"/>
        <end position="97"/>
    </location>
</feature>
<keyword evidence="3 11" id="KW-0210">Decarboxylase</keyword>
<dbReference type="AlphaFoldDB" id="A0A562KNP4"/>
<dbReference type="InterPro" id="IPR003817">
    <property type="entry name" value="PS_Dcarbxylase"/>
</dbReference>
<comment type="PTM">
    <text evidence="11">Is synthesized initially as an inactive proenzyme. Formation of the active enzyme involves a self-maturation process in which the active site pyruvoyl group is generated from an internal serine residue via an autocatalytic post-translational modification. Two non-identical subunits are generated from the proenzyme in this reaction, and the pyruvate is formed at the N-terminus of the alpha chain, which is derived from the carboxyl end of the proenzyme. The post-translation cleavage follows an unusual pathway, termed non-hydrolytic serinolysis, in which the side chain hydroxyl group of the serine supplies its oxygen atom to form the C-terminus of the beta chain, while the remainder of the serine residue undergoes an oxidative deamination to produce ammonia and the pyruvoyl prosthetic group on the alpha chain.</text>
</comment>
<dbReference type="EMBL" id="VLKK01000002">
    <property type="protein sequence ID" value="TWH96895.1"/>
    <property type="molecule type" value="Genomic_DNA"/>
</dbReference>
<sequence length="280" mass="30521">MFNRPVAFAGRDHLSVGPPARHRTLSLHHTLPKDDPMENDELTVALGGNVKWRFPSVHPEGVKFGLIAAAITGVLFLLGWEIAGWLMVIVTMWVLAFFRDPVRAVPQDENAIVAPADGLVTLIQRVPPPREMAGADGLGDRPMIRVSIFMSVFDVHINRTPIGGTVKAVVYISGKFVNADLDKASEDNERQHILVERHDGVRIGFTQIAGLVARRIVPFVKPGDMVAAGQRIGLIRFGSRVDVYLPAGTAPRVVLGQRTVAGETILGQIGDMRVIKGIQQ</sequence>
<dbReference type="HAMAP" id="MF_00664">
    <property type="entry name" value="PS_decarb_PSD_A"/>
    <property type="match status" value="1"/>
</dbReference>
<dbReference type="GO" id="GO:0006646">
    <property type="term" value="P:phosphatidylethanolamine biosynthetic process"/>
    <property type="evidence" value="ECO:0007669"/>
    <property type="project" value="UniProtKB-UniRule"/>
</dbReference>